<dbReference type="SUPFAM" id="SSF52047">
    <property type="entry name" value="RNI-like"/>
    <property type="match status" value="1"/>
</dbReference>
<dbReference type="InterPro" id="IPR032675">
    <property type="entry name" value="LRR_dom_sf"/>
</dbReference>
<dbReference type="Gene3D" id="3.80.10.10">
    <property type="entry name" value="Ribonuclease Inhibitor"/>
    <property type="match status" value="1"/>
</dbReference>
<dbReference type="AlphaFoldDB" id="A0A371CK31"/>
<protein>
    <recommendedName>
        <fullName evidence="3">F-box domain-containing protein</fullName>
    </recommendedName>
</protein>
<keyword evidence="2" id="KW-1185">Reference proteome</keyword>
<sequence>MENRSILELDDYFLIRLLVHLKSTDPTRCAERLSSTCRRVRELSMPVLFSRIRQNLNASDASYPIPNTLWPYIKTIKLRCNCVDGDLTVPYWQSYEPQDSDVICGALANPTLHHALHSMPHLSAVIVCPVESHAFGHSLSWETLCSLLSLPQLNRLVLDHVHMCSRPPDATSLQRQPSTPLSCLEYLLPSIRSQYSRPSEIEAVDRLLRLLHLSLETLSLPTEPASMDTIALLDWPHLRELKLRGLHWTSPHLPIVSLFANMPNLRVLSLELMEQEGASATALWPQGFPAPYPWPYLESLSVSHPDPDDKIYAHLPPMLQTLMLRPWPHQCIRRWQELNHEPDMLRAYRSPPSPSSLLRILRSCYTPHLRKLGIEYCSDGNEVSLLSHIASNFPRLTSLELHRYRLDGDDDIPVLDIARPLASLSDLRILRMHLDFPEMPGPMLDRYSGDSYFWSLNNPENLEQRLHAASVTFAQMLSPSLQQVWHFVYKYFQLHWCIYDVDRTMVDGVVGTRVHPLGNVVYETQVSRCPLAPPHVLICSQWR</sequence>
<evidence type="ECO:0008006" key="3">
    <source>
        <dbReference type="Google" id="ProtNLM"/>
    </source>
</evidence>
<reference evidence="1 2" key="1">
    <citation type="journal article" date="2018" name="Biotechnol. Biofuels">
        <title>Integrative visual omics of the white-rot fungus Polyporus brumalis exposes the biotechnological potential of its oxidative enzymes for delignifying raw plant biomass.</title>
        <authorList>
            <person name="Miyauchi S."/>
            <person name="Rancon A."/>
            <person name="Drula E."/>
            <person name="Hage H."/>
            <person name="Chaduli D."/>
            <person name="Favel A."/>
            <person name="Grisel S."/>
            <person name="Henrissat B."/>
            <person name="Herpoel-Gimbert I."/>
            <person name="Ruiz-Duenas F.J."/>
            <person name="Chevret D."/>
            <person name="Hainaut M."/>
            <person name="Lin J."/>
            <person name="Wang M."/>
            <person name="Pangilinan J."/>
            <person name="Lipzen A."/>
            <person name="Lesage-Meessen L."/>
            <person name="Navarro D."/>
            <person name="Riley R."/>
            <person name="Grigoriev I.V."/>
            <person name="Zhou S."/>
            <person name="Raouche S."/>
            <person name="Rosso M.N."/>
        </authorList>
    </citation>
    <scope>NUCLEOTIDE SEQUENCE [LARGE SCALE GENOMIC DNA]</scope>
    <source>
        <strain evidence="1 2">BRFM 1820</strain>
    </source>
</reference>
<dbReference type="EMBL" id="KZ857544">
    <property type="protein sequence ID" value="RDX40638.1"/>
    <property type="molecule type" value="Genomic_DNA"/>
</dbReference>
<gene>
    <name evidence="1" type="ORF">OH76DRAFT_1412858</name>
</gene>
<dbReference type="Proteomes" id="UP000256964">
    <property type="component" value="Unassembled WGS sequence"/>
</dbReference>
<dbReference type="OrthoDB" id="2750748at2759"/>
<organism evidence="1 2">
    <name type="scientific">Lentinus brumalis</name>
    <dbReference type="NCBI Taxonomy" id="2498619"/>
    <lineage>
        <taxon>Eukaryota</taxon>
        <taxon>Fungi</taxon>
        <taxon>Dikarya</taxon>
        <taxon>Basidiomycota</taxon>
        <taxon>Agaricomycotina</taxon>
        <taxon>Agaricomycetes</taxon>
        <taxon>Polyporales</taxon>
        <taxon>Polyporaceae</taxon>
        <taxon>Lentinus</taxon>
    </lineage>
</organism>
<accession>A0A371CK31</accession>
<evidence type="ECO:0000313" key="2">
    <source>
        <dbReference type="Proteomes" id="UP000256964"/>
    </source>
</evidence>
<evidence type="ECO:0000313" key="1">
    <source>
        <dbReference type="EMBL" id="RDX40638.1"/>
    </source>
</evidence>
<proteinExistence type="predicted"/>
<name>A0A371CK31_9APHY</name>